<keyword evidence="1" id="KW-0732">Signal</keyword>
<evidence type="ECO:0000256" key="1">
    <source>
        <dbReference type="SAM" id="SignalP"/>
    </source>
</evidence>
<dbReference type="PANTHER" id="PTHR43649">
    <property type="entry name" value="ARABINOSE-BINDING PROTEIN-RELATED"/>
    <property type="match status" value="1"/>
</dbReference>
<dbReference type="Proteomes" id="UP000823935">
    <property type="component" value="Unassembled WGS sequence"/>
</dbReference>
<accession>A0A9D1JIC2</accession>
<evidence type="ECO:0000313" key="3">
    <source>
        <dbReference type="Proteomes" id="UP000823935"/>
    </source>
</evidence>
<dbReference type="InterPro" id="IPR006059">
    <property type="entry name" value="SBP"/>
</dbReference>
<dbReference type="AlphaFoldDB" id="A0A9D1JIC2"/>
<proteinExistence type="predicted"/>
<dbReference type="SUPFAM" id="SSF53850">
    <property type="entry name" value="Periplasmic binding protein-like II"/>
    <property type="match status" value="1"/>
</dbReference>
<reference evidence="2" key="2">
    <citation type="journal article" date="2021" name="PeerJ">
        <title>Extensive microbial diversity within the chicken gut microbiome revealed by metagenomics and culture.</title>
        <authorList>
            <person name="Gilroy R."/>
            <person name="Ravi A."/>
            <person name="Getino M."/>
            <person name="Pursley I."/>
            <person name="Horton D.L."/>
            <person name="Alikhan N.F."/>
            <person name="Baker D."/>
            <person name="Gharbi K."/>
            <person name="Hall N."/>
            <person name="Watson M."/>
            <person name="Adriaenssens E.M."/>
            <person name="Foster-Nyarko E."/>
            <person name="Jarju S."/>
            <person name="Secka A."/>
            <person name="Antonio M."/>
            <person name="Oren A."/>
            <person name="Chaudhuri R.R."/>
            <person name="La Ragione R."/>
            <person name="Hildebrand F."/>
            <person name="Pallen M.J."/>
        </authorList>
    </citation>
    <scope>NUCLEOTIDE SEQUENCE</scope>
    <source>
        <strain evidence="2">CHK190-19873</strain>
    </source>
</reference>
<organism evidence="2 3">
    <name type="scientific">Candidatus Limivivens intestinipullorum</name>
    <dbReference type="NCBI Taxonomy" id="2840858"/>
    <lineage>
        <taxon>Bacteria</taxon>
        <taxon>Bacillati</taxon>
        <taxon>Bacillota</taxon>
        <taxon>Clostridia</taxon>
        <taxon>Lachnospirales</taxon>
        <taxon>Lachnospiraceae</taxon>
        <taxon>Lachnospiraceae incertae sedis</taxon>
        <taxon>Candidatus Limivivens</taxon>
    </lineage>
</organism>
<dbReference type="Gene3D" id="3.40.190.10">
    <property type="entry name" value="Periplasmic binding protein-like II"/>
    <property type="match status" value="1"/>
</dbReference>
<feature type="chain" id="PRO_5038800660" evidence="1">
    <location>
        <begin position="28"/>
        <end position="425"/>
    </location>
</feature>
<sequence length="425" mass="46341">MKKRSLAVLLTAAMVLGMGAGAITANAEGEREEVRVLIKWSESQISNWPELVDAYNADDSNPVTINLEFYGTEGYDDKVKAELMGDNPAGIVQLMKTTFNDYAANGQLEELSGFIEEQGWDYNEGALAWAGPLDNEDGGVYGIPDFANTSCIFYNTKLFEELGLEVPTDIESLKEVSAALNENGYKAIVTGATTSCAADLLAKVQAQMIGSDFLLQCYNNEAKYNDPQMVEALEIVNDLVQCGVIDASSADYSDDDAISEFVMGNAAMYSAHTGYASSIDSLKDEDFSYDIIETMNFVDNPKTSVAVTWGSMWCIPSNVQNKEAAQEALAFLFGEDVQRNDVEVLGKIVNVDAWNEGLTHPALLTAAKQLEGAGNADSFYLLDMVSAKVLDNMSKGIQEMIQGSKTPQEVMDNVQMTWEEENAQK</sequence>
<dbReference type="EMBL" id="DVIQ01000002">
    <property type="protein sequence ID" value="HIS29971.1"/>
    <property type="molecule type" value="Genomic_DNA"/>
</dbReference>
<evidence type="ECO:0000313" key="2">
    <source>
        <dbReference type="EMBL" id="HIS29971.1"/>
    </source>
</evidence>
<dbReference type="Pfam" id="PF13416">
    <property type="entry name" value="SBP_bac_8"/>
    <property type="match status" value="1"/>
</dbReference>
<protein>
    <submittedName>
        <fullName evidence="2">Extracellular solute-binding protein</fullName>
    </submittedName>
</protein>
<feature type="signal peptide" evidence="1">
    <location>
        <begin position="1"/>
        <end position="27"/>
    </location>
</feature>
<reference evidence="2" key="1">
    <citation type="submission" date="2020-10" db="EMBL/GenBank/DDBJ databases">
        <authorList>
            <person name="Gilroy R."/>
        </authorList>
    </citation>
    <scope>NUCLEOTIDE SEQUENCE</scope>
    <source>
        <strain evidence="2">CHK190-19873</strain>
    </source>
</reference>
<name>A0A9D1JIC2_9FIRM</name>
<dbReference type="InterPro" id="IPR050490">
    <property type="entry name" value="Bact_solute-bd_prot1"/>
</dbReference>
<gene>
    <name evidence="2" type="ORF">IAB44_00240</name>
</gene>
<comment type="caution">
    <text evidence="2">The sequence shown here is derived from an EMBL/GenBank/DDBJ whole genome shotgun (WGS) entry which is preliminary data.</text>
</comment>